<name>A0A5J6MLB2_9PROT</name>
<feature type="domain" description="HTH lacI-type" evidence="4">
    <location>
        <begin position="20"/>
        <end position="74"/>
    </location>
</feature>
<evidence type="ECO:0000313" key="6">
    <source>
        <dbReference type="Proteomes" id="UP000326202"/>
    </source>
</evidence>
<dbReference type="SMART" id="SM00354">
    <property type="entry name" value="HTH_LACI"/>
    <property type="match status" value="1"/>
</dbReference>
<dbReference type="SUPFAM" id="SSF53822">
    <property type="entry name" value="Periplasmic binding protein-like I"/>
    <property type="match status" value="1"/>
</dbReference>
<keyword evidence="1" id="KW-0805">Transcription regulation</keyword>
<sequence>MSRGNGSKLRVLDRPKAGPVTAKEVARELGVSQSTISRAFTKDASISADMRLKVMEASERLGYKPNAMARTLITRRSGIVGIVMGDLTNPFYPEVLEVLAKRLQQQNLQTLLFNVPPGQEVDDELPLLLQYQVDAVVITSATISSAMAKSCAARGIPVLLFNRYVPGSGVHAVSCDNYEGARLVARYLAGRGHRKLAYVAGKKDTSTTMDRERGFNDELAALGLTLWGREEATDYTHEQGRETALRLLRGKRRPDAIFFANDIMAIGGLDAMRGELGIRVPEDISVVGFDDIQMAGWPSHSLTTVRQPIGAMVEKTAQLLELSAAGKLPKPRSHLIPGQLIERSSCQNRRK</sequence>
<dbReference type="SUPFAM" id="SSF47413">
    <property type="entry name" value="lambda repressor-like DNA-binding domains"/>
    <property type="match status" value="1"/>
</dbReference>
<dbReference type="Proteomes" id="UP000326202">
    <property type="component" value="Chromosome"/>
</dbReference>
<dbReference type="GO" id="GO:0000976">
    <property type="term" value="F:transcription cis-regulatory region binding"/>
    <property type="evidence" value="ECO:0007669"/>
    <property type="project" value="TreeGrafter"/>
</dbReference>
<dbReference type="InterPro" id="IPR046335">
    <property type="entry name" value="LacI/GalR-like_sensor"/>
</dbReference>
<organism evidence="5 6">
    <name type="scientific">Hypericibacter terrae</name>
    <dbReference type="NCBI Taxonomy" id="2602015"/>
    <lineage>
        <taxon>Bacteria</taxon>
        <taxon>Pseudomonadati</taxon>
        <taxon>Pseudomonadota</taxon>
        <taxon>Alphaproteobacteria</taxon>
        <taxon>Rhodospirillales</taxon>
        <taxon>Dongiaceae</taxon>
        <taxon>Hypericibacter</taxon>
    </lineage>
</organism>
<dbReference type="RefSeq" id="WP_151178539.1">
    <property type="nucleotide sequence ID" value="NZ_CP042906.1"/>
</dbReference>
<dbReference type="CDD" id="cd01392">
    <property type="entry name" value="HTH_LacI"/>
    <property type="match status" value="1"/>
</dbReference>
<dbReference type="AlphaFoldDB" id="A0A5J6MLB2"/>
<dbReference type="CDD" id="cd06278">
    <property type="entry name" value="PBP1_LacI-like"/>
    <property type="match status" value="1"/>
</dbReference>
<dbReference type="Pfam" id="PF13377">
    <property type="entry name" value="Peripla_BP_3"/>
    <property type="match status" value="1"/>
</dbReference>
<keyword evidence="2" id="KW-0238">DNA-binding</keyword>
<evidence type="ECO:0000256" key="1">
    <source>
        <dbReference type="ARBA" id="ARBA00023015"/>
    </source>
</evidence>
<reference evidence="5 6" key="1">
    <citation type="submission" date="2019-08" db="EMBL/GenBank/DDBJ databases">
        <title>Hyperibacter terrae gen. nov., sp. nov. and Hyperibacter viscosus sp. nov., two new members in the family Rhodospirillaceae isolated from the rhizosphere of Hypericum perforatum.</title>
        <authorList>
            <person name="Noviana Z."/>
        </authorList>
    </citation>
    <scope>NUCLEOTIDE SEQUENCE [LARGE SCALE GENOMIC DNA]</scope>
    <source>
        <strain evidence="5 6">R5913</strain>
    </source>
</reference>
<dbReference type="GO" id="GO:0003700">
    <property type="term" value="F:DNA-binding transcription factor activity"/>
    <property type="evidence" value="ECO:0007669"/>
    <property type="project" value="TreeGrafter"/>
</dbReference>
<accession>A0A5J6MLB2</accession>
<protein>
    <submittedName>
        <fullName evidence="5">LacI family transcriptional regulator</fullName>
    </submittedName>
</protein>
<evidence type="ECO:0000256" key="3">
    <source>
        <dbReference type="ARBA" id="ARBA00023163"/>
    </source>
</evidence>
<dbReference type="PANTHER" id="PTHR30146:SF109">
    <property type="entry name" value="HTH-TYPE TRANSCRIPTIONAL REGULATOR GALS"/>
    <property type="match status" value="1"/>
</dbReference>
<keyword evidence="3" id="KW-0804">Transcription</keyword>
<gene>
    <name evidence="5" type="ORF">FRZ44_36770</name>
</gene>
<dbReference type="InterPro" id="IPR010982">
    <property type="entry name" value="Lambda_DNA-bd_dom_sf"/>
</dbReference>
<keyword evidence="6" id="KW-1185">Reference proteome</keyword>
<dbReference type="PROSITE" id="PS50932">
    <property type="entry name" value="HTH_LACI_2"/>
    <property type="match status" value="1"/>
</dbReference>
<dbReference type="InterPro" id="IPR000843">
    <property type="entry name" value="HTH_LacI"/>
</dbReference>
<dbReference type="KEGG" id="htq:FRZ44_36770"/>
<proteinExistence type="predicted"/>
<dbReference type="PANTHER" id="PTHR30146">
    <property type="entry name" value="LACI-RELATED TRANSCRIPTIONAL REPRESSOR"/>
    <property type="match status" value="1"/>
</dbReference>
<dbReference type="EMBL" id="CP042906">
    <property type="protein sequence ID" value="QEX18372.1"/>
    <property type="molecule type" value="Genomic_DNA"/>
</dbReference>
<dbReference type="OrthoDB" id="8433438at2"/>
<evidence type="ECO:0000256" key="2">
    <source>
        <dbReference type="ARBA" id="ARBA00023125"/>
    </source>
</evidence>
<dbReference type="InterPro" id="IPR028082">
    <property type="entry name" value="Peripla_BP_I"/>
</dbReference>
<evidence type="ECO:0000259" key="4">
    <source>
        <dbReference type="PROSITE" id="PS50932"/>
    </source>
</evidence>
<evidence type="ECO:0000313" key="5">
    <source>
        <dbReference type="EMBL" id="QEX18372.1"/>
    </source>
</evidence>
<dbReference type="Gene3D" id="3.40.50.2300">
    <property type="match status" value="2"/>
</dbReference>
<dbReference type="Pfam" id="PF00356">
    <property type="entry name" value="LacI"/>
    <property type="match status" value="1"/>
</dbReference>
<dbReference type="Gene3D" id="1.10.260.40">
    <property type="entry name" value="lambda repressor-like DNA-binding domains"/>
    <property type="match status" value="1"/>
</dbReference>